<accession>A0A0U2W1E0</accession>
<evidence type="ECO:0000313" key="4">
    <source>
        <dbReference type="Proteomes" id="UP000060043"/>
    </source>
</evidence>
<dbReference type="SUPFAM" id="SSF53335">
    <property type="entry name" value="S-adenosyl-L-methionine-dependent methyltransferases"/>
    <property type="match status" value="1"/>
</dbReference>
<dbReference type="GeneID" id="14552154"/>
<dbReference type="GO" id="GO:0032259">
    <property type="term" value="P:methylation"/>
    <property type="evidence" value="ECO:0007669"/>
    <property type="project" value="UniProtKB-KW"/>
</dbReference>
<dbReference type="GO" id="GO:0008757">
    <property type="term" value="F:S-adenosylmethionine-dependent methyltransferase activity"/>
    <property type="evidence" value="ECO:0007669"/>
    <property type="project" value="InterPro"/>
</dbReference>
<dbReference type="AlphaFoldDB" id="A0A0U2W1E0"/>
<dbReference type="EMBL" id="CP013694">
    <property type="protein sequence ID" value="ALU30201.1"/>
    <property type="molecule type" value="Genomic_DNA"/>
</dbReference>
<sequence length="201" mass="23231">MDDNIFTDPVGYKNWYVKHNDLYESERKLVQSFKLKNCIDLGSGPGTFHEVINGRKISIDISLLMLNEVDKSEDRILADVSDIPLRDNATDCVFISLTICFVDDVRKFIDEAMRVTKERLVACFIPRDSELGKYYEELGKRGHRYYSKARFISKKELYALLSNYNIVSVKSTLLSEKEKTYEIRYDDSGSYVCVEVSKQSS</sequence>
<name>A0A0U2W1E0_9CREN</name>
<proteinExistence type="predicted"/>
<organism evidence="3 4">
    <name type="scientific">Sulfolobus acidocaldarius</name>
    <dbReference type="NCBI Taxonomy" id="2285"/>
    <lineage>
        <taxon>Archaea</taxon>
        <taxon>Thermoproteota</taxon>
        <taxon>Thermoprotei</taxon>
        <taxon>Sulfolobales</taxon>
        <taxon>Sulfolobaceae</taxon>
        <taxon>Sulfolobus</taxon>
    </lineage>
</organism>
<protein>
    <submittedName>
        <fullName evidence="3">Methyltransferase</fullName>
    </submittedName>
</protein>
<reference evidence="4 5" key="1">
    <citation type="submission" date="2015-12" db="EMBL/GenBank/DDBJ databases">
        <title>A stable core within a dynamic pangenome in Sulfolobus acidocaldarius.</title>
        <authorList>
            <person name="Anderson R."/>
            <person name="Kouris A."/>
            <person name="Seward C."/>
            <person name="Campbell K."/>
            <person name="Whitaker R."/>
        </authorList>
    </citation>
    <scope>NUCLEOTIDE SEQUENCE [LARGE SCALE GENOMIC DNA]</scope>
    <source>
        <strain evidence="2 5">GG12-C01-09</strain>
        <strain evidence="3 4">NG05B_CO5_07</strain>
    </source>
</reference>
<evidence type="ECO:0000313" key="3">
    <source>
        <dbReference type="EMBL" id="ALU30916.1"/>
    </source>
</evidence>
<dbReference type="InterPro" id="IPR013216">
    <property type="entry name" value="Methyltransf_11"/>
</dbReference>
<dbReference type="RefSeq" id="WP_011278475.1">
    <property type="nucleotide sequence ID" value="NZ_BHWZ01000004.1"/>
</dbReference>
<gene>
    <name evidence="2" type="ORF">ATY89_09805</name>
    <name evidence="3" type="ORF">ATZ20_01360</name>
</gene>
<keyword evidence="3" id="KW-0808">Transferase</keyword>
<dbReference type="Proteomes" id="UP000060043">
    <property type="component" value="Chromosome"/>
</dbReference>
<evidence type="ECO:0000313" key="5">
    <source>
        <dbReference type="Proteomes" id="UP000065473"/>
    </source>
</evidence>
<dbReference type="InterPro" id="IPR029063">
    <property type="entry name" value="SAM-dependent_MTases_sf"/>
</dbReference>
<evidence type="ECO:0000313" key="2">
    <source>
        <dbReference type="EMBL" id="ALU30201.1"/>
    </source>
</evidence>
<dbReference type="OrthoDB" id="1018at2157"/>
<dbReference type="Pfam" id="PF08241">
    <property type="entry name" value="Methyltransf_11"/>
    <property type="match status" value="1"/>
</dbReference>
<feature type="domain" description="Methyltransferase type 11" evidence="1">
    <location>
        <begin position="40"/>
        <end position="118"/>
    </location>
</feature>
<dbReference type="Gene3D" id="3.40.50.150">
    <property type="entry name" value="Vaccinia Virus protein VP39"/>
    <property type="match status" value="1"/>
</dbReference>
<dbReference type="EMBL" id="CP013695">
    <property type="protein sequence ID" value="ALU30916.1"/>
    <property type="molecule type" value="Genomic_DNA"/>
</dbReference>
<dbReference type="OMA" id="CIVPRES"/>
<dbReference type="PaxDb" id="1435377-SUSAZ_07875"/>
<dbReference type="STRING" id="1435377.SUSAZ_07875"/>
<keyword evidence="3" id="KW-0489">Methyltransferase</keyword>
<dbReference type="Proteomes" id="UP000065473">
    <property type="component" value="Chromosome"/>
</dbReference>
<evidence type="ECO:0000259" key="1">
    <source>
        <dbReference type="Pfam" id="PF08241"/>
    </source>
</evidence>